<dbReference type="Proteomes" id="UP000190166">
    <property type="component" value="Unassembled WGS sequence"/>
</dbReference>
<keyword evidence="3" id="KW-1185">Reference proteome</keyword>
<feature type="domain" description="DUF2007" evidence="1">
    <location>
        <begin position="5"/>
        <end position="66"/>
    </location>
</feature>
<evidence type="ECO:0000313" key="3">
    <source>
        <dbReference type="Proteomes" id="UP000190166"/>
    </source>
</evidence>
<name>A0A1T5P6W4_9BACT</name>
<dbReference type="STRING" id="393003.SAMN05660461_4296"/>
<organism evidence="2 3">
    <name type="scientific">Chitinophaga ginsengisegetis</name>
    <dbReference type="NCBI Taxonomy" id="393003"/>
    <lineage>
        <taxon>Bacteria</taxon>
        <taxon>Pseudomonadati</taxon>
        <taxon>Bacteroidota</taxon>
        <taxon>Chitinophagia</taxon>
        <taxon>Chitinophagales</taxon>
        <taxon>Chitinophagaceae</taxon>
        <taxon>Chitinophaga</taxon>
    </lineage>
</organism>
<dbReference type="EMBL" id="FUZZ01000003">
    <property type="protein sequence ID" value="SKD08396.1"/>
    <property type="molecule type" value="Genomic_DNA"/>
</dbReference>
<dbReference type="RefSeq" id="WP_079471563.1">
    <property type="nucleotide sequence ID" value="NZ_FUZZ01000003.1"/>
</dbReference>
<evidence type="ECO:0000259" key="1">
    <source>
        <dbReference type="Pfam" id="PF09413"/>
    </source>
</evidence>
<dbReference type="InterPro" id="IPR018551">
    <property type="entry name" value="DUF2007"/>
</dbReference>
<protein>
    <submittedName>
        <fullName evidence="2">Putative signal transducing protein</fullName>
    </submittedName>
</protein>
<reference evidence="2 3" key="1">
    <citation type="submission" date="2017-02" db="EMBL/GenBank/DDBJ databases">
        <authorList>
            <person name="Peterson S.W."/>
        </authorList>
    </citation>
    <scope>NUCLEOTIDE SEQUENCE [LARGE SCALE GENOMIC DNA]</scope>
    <source>
        <strain evidence="2 3">DSM 18108</strain>
    </source>
</reference>
<gene>
    <name evidence="2" type="ORF">SAMN05660461_4296</name>
</gene>
<accession>A0A1T5P6W4</accession>
<dbReference type="Pfam" id="PF09413">
    <property type="entry name" value="DUF2007"/>
    <property type="match status" value="1"/>
</dbReference>
<evidence type="ECO:0000313" key="2">
    <source>
        <dbReference type="EMBL" id="SKD08396.1"/>
    </source>
</evidence>
<proteinExistence type="predicted"/>
<dbReference type="AlphaFoldDB" id="A0A1T5P6W4"/>
<sequence length="83" mass="9424">MEKGWVKIFSSDRPFEAEIVKGMLLDNDIEAVLLNRQSSSYNITLPGQVELYVHESMEKLAKDLVHNHNNLPTGDPNQIEGEE</sequence>